<proteinExistence type="predicted"/>
<protein>
    <submittedName>
        <fullName evidence="2">Secreted protein</fullName>
    </submittedName>
</protein>
<sequence>MGLYYVYRHRIFGRLIPLTVRVWIVRLRLRSNSAPGVCESRVLHLSAILQCLDRQFITRSERPIQRYVAIAAITIDILQFFCSNSFIDVLFKFLEAHRSIQQLRLSY</sequence>
<accession>A0A1I7XYQ3</accession>
<name>A0A1I7XYQ3_9BILA</name>
<evidence type="ECO:0000313" key="2">
    <source>
        <dbReference type="WBParaSite" id="L893_g10671.t1"/>
    </source>
</evidence>
<keyword evidence="1" id="KW-1185">Reference proteome</keyword>
<dbReference type="Proteomes" id="UP000095287">
    <property type="component" value="Unplaced"/>
</dbReference>
<organism evidence="1 2">
    <name type="scientific">Steinernema glaseri</name>
    <dbReference type="NCBI Taxonomy" id="37863"/>
    <lineage>
        <taxon>Eukaryota</taxon>
        <taxon>Metazoa</taxon>
        <taxon>Ecdysozoa</taxon>
        <taxon>Nematoda</taxon>
        <taxon>Chromadorea</taxon>
        <taxon>Rhabditida</taxon>
        <taxon>Tylenchina</taxon>
        <taxon>Panagrolaimomorpha</taxon>
        <taxon>Strongyloidoidea</taxon>
        <taxon>Steinernematidae</taxon>
        <taxon>Steinernema</taxon>
    </lineage>
</organism>
<dbReference type="WBParaSite" id="L893_g10671.t1">
    <property type="protein sequence ID" value="L893_g10671.t1"/>
    <property type="gene ID" value="L893_g10671"/>
</dbReference>
<reference evidence="2" key="1">
    <citation type="submission" date="2016-11" db="UniProtKB">
        <authorList>
            <consortium name="WormBaseParasite"/>
        </authorList>
    </citation>
    <scope>IDENTIFICATION</scope>
</reference>
<evidence type="ECO:0000313" key="1">
    <source>
        <dbReference type="Proteomes" id="UP000095287"/>
    </source>
</evidence>
<dbReference type="AlphaFoldDB" id="A0A1I7XYQ3"/>